<evidence type="ECO:0000256" key="7">
    <source>
        <dbReference type="ARBA" id="ARBA00022842"/>
    </source>
</evidence>
<keyword evidence="8" id="KW-0520">NAD</keyword>
<dbReference type="InterPro" id="IPR049734">
    <property type="entry name" value="NudC-like_C"/>
</dbReference>
<name>A0ABT8EKT4_9BURK</name>
<dbReference type="InterPro" id="IPR050241">
    <property type="entry name" value="NAD-cap_RNA_hydrolase_NudC"/>
</dbReference>
<dbReference type="RefSeq" id="WP_266123089.1">
    <property type="nucleotide sequence ID" value="NZ_JAJHNU010000003.1"/>
</dbReference>
<protein>
    <recommendedName>
        <fullName evidence="4">NAD(+) diphosphatase</fullName>
        <ecNumber evidence="4">3.6.1.22</ecNumber>
    </recommendedName>
</protein>
<dbReference type="Proteomes" id="UP001168613">
    <property type="component" value="Unassembled WGS sequence"/>
</dbReference>
<dbReference type="NCBIfam" id="NF001299">
    <property type="entry name" value="PRK00241.1"/>
    <property type="match status" value="1"/>
</dbReference>
<evidence type="ECO:0000256" key="3">
    <source>
        <dbReference type="ARBA" id="ARBA00009595"/>
    </source>
</evidence>
<dbReference type="Gene3D" id="3.90.79.20">
    <property type="match status" value="1"/>
</dbReference>
<evidence type="ECO:0000313" key="11">
    <source>
        <dbReference type="EMBL" id="MDN4121903.1"/>
    </source>
</evidence>
<comment type="cofactor">
    <cofactor evidence="2">
        <name>Zn(2+)</name>
        <dbReference type="ChEBI" id="CHEBI:29105"/>
    </cofactor>
</comment>
<dbReference type="EMBL" id="JAJHNU010000003">
    <property type="protein sequence ID" value="MDN4121903.1"/>
    <property type="molecule type" value="Genomic_DNA"/>
</dbReference>
<sequence>MIFVFRRDEVLLQSPAYHAEHQPILPGPDLQAKLGLDTSQWQIVWPGQTAQLCTKLAADHPAPDGYEFHKLRTVIHHAGTQGGVLSRAAQVAEWARSHRYCGVCGTGMQQSSTELCFHCPGCGFSAYPRISPAMMILIKRDNKVLLARHSHYATQRYSALAGFVEAGESLEQTIHREVMEEVGLKVNNIRYFGSQSWPFPHSLMVAFTADYEAGDLCLQADEISDAQWYGPNDALPEIPGNDSIAGRLIRANLPHAPIDA</sequence>
<dbReference type="CDD" id="cd03429">
    <property type="entry name" value="NUDIX_NADH_pyrophosphatase_Nudt13"/>
    <property type="match status" value="1"/>
</dbReference>
<dbReference type="Pfam" id="PF09297">
    <property type="entry name" value="Zn_ribbon_NUD"/>
    <property type="match status" value="1"/>
</dbReference>
<comment type="caution">
    <text evidence="11">The sequence shown here is derived from an EMBL/GenBank/DDBJ whole genome shotgun (WGS) entry which is preliminary data.</text>
</comment>
<keyword evidence="6 11" id="KW-0378">Hydrolase</keyword>
<comment type="cofactor">
    <cofactor evidence="1">
        <name>Mg(2+)</name>
        <dbReference type="ChEBI" id="CHEBI:18420"/>
    </cofactor>
</comment>
<evidence type="ECO:0000259" key="10">
    <source>
        <dbReference type="PROSITE" id="PS51462"/>
    </source>
</evidence>
<dbReference type="InterPro" id="IPR000086">
    <property type="entry name" value="NUDIX_hydrolase_dom"/>
</dbReference>
<evidence type="ECO:0000256" key="6">
    <source>
        <dbReference type="ARBA" id="ARBA00022801"/>
    </source>
</evidence>
<keyword evidence="7" id="KW-0460">Magnesium</keyword>
<dbReference type="PROSITE" id="PS51462">
    <property type="entry name" value="NUDIX"/>
    <property type="match status" value="1"/>
</dbReference>
<accession>A0ABT8EKT4</accession>
<dbReference type="Gene3D" id="3.90.79.10">
    <property type="entry name" value="Nucleoside Triphosphate Pyrophosphohydrolase"/>
    <property type="match status" value="1"/>
</dbReference>
<organism evidence="11 12">
    <name type="scientific">Alcaligenes endophyticus</name>
    <dbReference type="NCBI Taxonomy" id="1929088"/>
    <lineage>
        <taxon>Bacteria</taxon>
        <taxon>Pseudomonadati</taxon>
        <taxon>Pseudomonadota</taxon>
        <taxon>Betaproteobacteria</taxon>
        <taxon>Burkholderiales</taxon>
        <taxon>Alcaligenaceae</taxon>
        <taxon>Alcaligenes</taxon>
    </lineage>
</organism>
<keyword evidence="5" id="KW-0479">Metal-binding</keyword>
<gene>
    <name evidence="11" type="primary">nudC</name>
    <name evidence="11" type="ORF">LMS43_11435</name>
</gene>
<evidence type="ECO:0000313" key="12">
    <source>
        <dbReference type="Proteomes" id="UP001168613"/>
    </source>
</evidence>
<dbReference type="Pfam" id="PF00293">
    <property type="entry name" value="NUDIX"/>
    <property type="match status" value="1"/>
</dbReference>
<evidence type="ECO:0000256" key="9">
    <source>
        <dbReference type="ARBA" id="ARBA00023679"/>
    </source>
</evidence>
<evidence type="ECO:0000256" key="4">
    <source>
        <dbReference type="ARBA" id="ARBA00012381"/>
    </source>
</evidence>
<dbReference type="EC" id="3.6.1.22" evidence="4"/>
<evidence type="ECO:0000256" key="2">
    <source>
        <dbReference type="ARBA" id="ARBA00001947"/>
    </source>
</evidence>
<dbReference type="InterPro" id="IPR015376">
    <property type="entry name" value="Znr_NADH_PPase"/>
</dbReference>
<dbReference type="GO" id="GO:0016787">
    <property type="term" value="F:hydrolase activity"/>
    <property type="evidence" value="ECO:0007669"/>
    <property type="project" value="UniProtKB-KW"/>
</dbReference>
<proteinExistence type="inferred from homology"/>
<dbReference type="InterPro" id="IPR015797">
    <property type="entry name" value="NUDIX_hydrolase-like_dom_sf"/>
</dbReference>
<dbReference type="PANTHER" id="PTHR42904">
    <property type="entry name" value="NUDIX HYDROLASE, NUDC SUBFAMILY"/>
    <property type="match status" value="1"/>
</dbReference>
<comment type="similarity">
    <text evidence="3">Belongs to the Nudix hydrolase family. NudC subfamily.</text>
</comment>
<dbReference type="InterPro" id="IPR020084">
    <property type="entry name" value="NUDIX_hydrolase_CS"/>
</dbReference>
<evidence type="ECO:0000256" key="5">
    <source>
        <dbReference type="ARBA" id="ARBA00022723"/>
    </source>
</evidence>
<evidence type="ECO:0000256" key="1">
    <source>
        <dbReference type="ARBA" id="ARBA00001946"/>
    </source>
</evidence>
<feature type="domain" description="Nudix hydrolase" evidence="10">
    <location>
        <begin position="128"/>
        <end position="251"/>
    </location>
</feature>
<dbReference type="SUPFAM" id="SSF55811">
    <property type="entry name" value="Nudix"/>
    <property type="match status" value="1"/>
</dbReference>
<keyword evidence="12" id="KW-1185">Reference proteome</keyword>
<reference evidence="11" key="1">
    <citation type="submission" date="2021-11" db="EMBL/GenBank/DDBJ databases">
        <title>Draft genome sequence of Alcaligenes endophyticus type strain CCUG 75668T.</title>
        <authorList>
            <person name="Salva-Serra F."/>
            <person name="Duran R.E."/>
            <person name="Seeger M."/>
            <person name="Moore E.R.B."/>
            <person name="Jaen-Luchoro D."/>
        </authorList>
    </citation>
    <scope>NUCLEOTIDE SEQUENCE</scope>
    <source>
        <strain evidence="11">CCUG 75668</strain>
    </source>
</reference>
<evidence type="ECO:0000256" key="8">
    <source>
        <dbReference type="ARBA" id="ARBA00023027"/>
    </source>
</evidence>
<dbReference type="PROSITE" id="PS00893">
    <property type="entry name" value="NUDIX_BOX"/>
    <property type="match status" value="1"/>
</dbReference>
<comment type="catalytic activity">
    <reaction evidence="9">
        <text>a 5'-end NAD(+)-phospho-ribonucleoside in mRNA + H2O = a 5'-end phospho-adenosine-phospho-ribonucleoside in mRNA + beta-nicotinamide D-ribonucleotide + 2 H(+)</text>
        <dbReference type="Rhea" id="RHEA:60876"/>
        <dbReference type="Rhea" id="RHEA-COMP:15698"/>
        <dbReference type="Rhea" id="RHEA-COMP:15719"/>
        <dbReference type="ChEBI" id="CHEBI:14649"/>
        <dbReference type="ChEBI" id="CHEBI:15377"/>
        <dbReference type="ChEBI" id="CHEBI:15378"/>
        <dbReference type="ChEBI" id="CHEBI:144029"/>
        <dbReference type="ChEBI" id="CHEBI:144051"/>
    </reaction>
    <physiologicalReaction direction="left-to-right" evidence="9">
        <dbReference type="Rhea" id="RHEA:60877"/>
    </physiologicalReaction>
</comment>
<dbReference type="PANTHER" id="PTHR42904:SF6">
    <property type="entry name" value="NAD-CAPPED RNA HYDROLASE NUDT12"/>
    <property type="match status" value="1"/>
</dbReference>